<name>A0A0H3CZU3_AMYMU</name>
<dbReference type="HOGENOM" id="CLU_2462327_0_0_11"/>
<reference evidence="2 3" key="1">
    <citation type="journal article" date="2010" name="Cell Res.">
        <title>Complete genome sequence of the rifamycin SV-producing Amycolatopsis mediterranei U32 revealed its genetic characteristics in phylogeny and metabolism.</title>
        <authorList>
            <person name="Zhao W."/>
            <person name="Zhong Y."/>
            <person name="Yuan H."/>
            <person name="Wang J."/>
            <person name="Zheng H."/>
            <person name="Wang Y."/>
            <person name="Cen X."/>
            <person name="Xu F."/>
            <person name="Bai J."/>
            <person name="Han X."/>
            <person name="Lu G."/>
            <person name="Zhu Y."/>
            <person name="Shao Z."/>
            <person name="Yan H."/>
            <person name="Li C."/>
            <person name="Peng N."/>
            <person name="Zhang Z."/>
            <person name="Zhang Y."/>
            <person name="Lin W."/>
            <person name="Fan Y."/>
            <person name="Qin Z."/>
            <person name="Hu Y."/>
            <person name="Zhu B."/>
            <person name="Wang S."/>
            <person name="Ding X."/>
            <person name="Zhao G.P."/>
        </authorList>
    </citation>
    <scope>NUCLEOTIDE SEQUENCE [LARGE SCALE GENOMIC DNA]</scope>
    <source>
        <strain evidence="3">U-32</strain>
    </source>
</reference>
<sequence length="88" mass="9735">MDERAAFTDFPIEIRRRAASYLGVTSRAEIPEVSRIGSEGTESSENTESSEGKEGTEGSESTERSEMTETSENTETSESAERYAGRFR</sequence>
<dbReference type="PATRIC" id="fig|749927.5.peg.2126"/>
<feature type="compositionally biased region" description="Basic and acidic residues" evidence="1">
    <location>
        <begin position="79"/>
        <end position="88"/>
    </location>
</feature>
<dbReference type="EMBL" id="CP002000">
    <property type="protein sequence ID" value="ADJ43868.1"/>
    <property type="molecule type" value="Genomic_DNA"/>
</dbReference>
<dbReference type="KEGG" id="amd:AMED_2061"/>
<feature type="compositionally biased region" description="Low complexity" evidence="1">
    <location>
        <begin position="37"/>
        <end position="49"/>
    </location>
</feature>
<evidence type="ECO:0000256" key="1">
    <source>
        <dbReference type="SAM" id="MobiDB-lite"/>
    </source>
</evidence>
<dbReference type="AlphaFoldDB" id="A0A0H3CZU3"/>
<organism evidence="2 3">
    <name type="scientific">Amycolatopsis mediterranei (strain U-32)</name>
    <dbReference type="NCBI Taxonomy" id="749927"/>
    <lineage>
        <taxon>Bacteria</taxon>
        <taxon>Bacillati</taxon>
        <taxon>Actinomycetota</taxon>
        <taxon>Actinomycetes</taxon>
        <taxon>Pseudonocardiales</taxon>
        <taxon>Pseudonocardiaceae</taxon>
        <taxon>Amycolatopsis</taxon>
    </lineage>
</organism>
<dbReference type="GeneID" id="92869847"/>
<evidence type="ECO:0000313" key="3">
    <source>
        <dbReference type="Proteomes" id="UP000000328"/>
    </source>
</evidence>
<dbReference type="Proteomes" id="UP000000328">
    <property type="component" value="Chromosome"/>
</dbReference>
<feature type="compositionally biased region" description="Low complexity" evidence="1">
    <location>
        <begin position="68"/>
        <end position="77"/>
    </location>
</feature>
<protein>
    <submittedName>
        <fullName evidence="2">Uncharacterized protein</fullName>
    </submittedName>
</protein>
<accession>A0A0H3CZU3</accession>
<dbReference type="RefSeq" id="WP_013223949.1">
    <property type="nucleotide sequence ID" value="NC_014318.1"/>
</dbReference>
<dbReference type="OrthoDB" id="3638770at2"/>
<evidence type="ECO:0000313" key="2">
    <source>
        <dbReference type="EMBL" id="ADJ43868.1"/>
    </source>
</evidence>
<feature type="compositionally biased region" description="Basic and acidic residues" evidence="1">
    <location>
        <begin position="50"/>
        <end position="67"/>
    </location>
</feature>
<proteinExistence type="predicted"/>
<gene>
    <name evidence="2" type="ordered locus">AMED_2061</name>
</gene>
<feature type="region of interest" description="Disordered" evidence="1">
    <location>
        <begin position="23"/>
        <end position="88"/>
    </location>
</feature>
<dbReference type="eggNOG" id="ENOG502ZJ8U">
    <property type="taxonomic scope" value="Bacteria"/>
</dbReference>